<dbReference type="Proteomes" id="UP001235840">
    <property type="component" value="Unassembled WGS sequence"/>
</dbReference>
<dbReference type="InterPro" id="IPR043129">
    <property type="entry name" value="ATPase_NBD"/>
</dbReference>
<name>A0ABT9W201_9BACI</name>
<keyword evidence="4" id="KW-0479">Metal-binding</keyword>
<dbReference type="GO" id="GO:0061711">
    <property type="term" value="F:tRNA N(6)-L-threonylcarbamoyladenine synthase activity"/>
    <property type="evidence" value="ECO:0007669"/>
    <property type="project" value="UniProtKB-EC"/>
</dbReference>
<protein>
    <recommendedName>
        <fullName evidence="1">N(6)-L-threonylcarbamoyladenine synthase</fullName>
        <ecNumber evidence="1">2.3.1.234</ecNumber>
    </recommendedName>
</protein>
<keyword evidence="3" id="KW-0819">tRNA processing</keyword>
<dbReference type="InterPro" id="IPR017861">
    <property type="entry name" value="KAE1/TsaD"/>
</dbReference>
<evidence type="ECO:0000313" key="10">
    <source>
        <dbReference type="Proteomes" id="UP001235840"/>
    </source>
</evidence>
<keyword evidence="6 9" id="KW-0012">Acyltransferase</keyword>
<dbReference type="InterPro" id="IPR000905">
    <property type="entry name" value="Gcp-like_dom"/>
</dbReference>
<dbReference type="EC" id="2.3.1.234" evidence="1"/>
<dbReference type="PANTHER" id="PTHR11735">
    <property type="entry name" value="TRNA N6-ADENOSINE THREONYLCARBAMOYLTRANSFERASE"/>
    <property type="match status" value="1"/>
</dbReference>
<accession>A0ABT9W201</accession>
<organism evidence="9 10">
    <name type="scientific">Caldalkalibacillus horti</name>
    <dbReference type="NCBI Taxonomy" id="77523"/>
    <lineage>
        <taxon>Bacteria</taxon>
        <taxon>Bacillati</taxon>
        <taxon>Bacillota</taxon>
        <taxon>Bacilli</taxon>
        <taxon>Bacillales</taxon>
        <taxon>Bacillaceae</taxon>
        <taxon>Caldalkalibacillus</taxon>
    </lineage>
</organism>
<evidence type="ECO:0000256" key="1">
    <source>
        <dbReference type="ARBA" id="ARBA00012156"/>
    </source>
</evidence>
<reference evidence="9 10" key="1">
    <citation type="submission" date="2023-07" db="EMBL/GenBank/DDBJ databases">
        <title>Genomic Encyclopedia of Type Strains, Phase IV (KMG-IV): sequencing the most valuable type-strain genomes for metagenomic binning, comparative biology and taxonomic classification.</title>
        <authorList>
            <person name="Goeker M."/>
        </authorList>
    </citation>
    <scope>NUCLEOTIDE SEQUENCE [LARGE SCALE GENOMIC DNA]</scope>
    <source>
        <strain evidence="9 10">DSM 12751</strain>
    </source>
</reference>
<evidence type="ECO:0000259" key="8">
    <source>
        <dbReference type="Pfam" id="PF00814"/>
    </source>
</evidence>
<evidence type="ECO:0000256" key="4">
    <source>
        <dbReference type="ARBA" id="ARBA00022723"/>
    </source>
</evidence>
<evidence type="ECO:0000256" key="5">
    <source>
        <dbReference type="ARBA" id="ARBA00023004"/>
    </source>
</evidence>
<keyword evidence="5" id="KW-0408">Iron</keyword>
<gene>
    <name evidence="9" type="ORF">J2S11_002791</name>
</gene>
<comment type="caution">
    <text evidence="9">The sequence shown here is derived from an EMBL/GenBank/DDBJ whole genome shotgun (WGS) entry which is preliminary data.</text>
</comment>
<proteinExistence type="predicted"/>
<dbReference type="PRINTS" id="PR00789">
    <property type="entry name" value="OSIALOPTASE"/>
</dbReference>
<dbReference type="PANTHER" id="PTHR11735:SF6">
    <property type="entry name" value="TRNA N6-ADENOSINE THREONYLCARBAMOYLTRANSFERASE, MITOCHONDRIAL"/>
    <property type="match status" value="1"/>
</dbReference>
<evidence type="ECO:0000256" key="7">
    <source>
        <dbReference type="ARBA" id="ARBA00048117"/>
    </source>
</evidence>
<sequence length="329" mass="35890">MAFLGIDTSNYRTSFCVIDEHFQIVHEQNPLLPVAEGELGLQQSKAVFEHLRQWSEMLKAMPRVQQIKAIGVSIKPRPMDHSYMPVFRVGEVLAQTLAHFLSVPLYSTSHQEGHIAAGEFTASESLDDQFIAVHLSGGTSEVLLCTRKEAGYSIEKLGGTLDLHAGQFVDRVGVALNLPFPSGPSLERLAQTSEDDPELNGVLKQSKNSFTISSFCKGVDFSFSGPTTAALRLVQQSSAADYPHIARAVERNIAKTIEKSLLTAMKQTGIKDILLVGGVASNVYITTILKKRLEHRAVKGRLILANPVYATDNAFGVACIAGTHFNISR</sequence>
<dbReference type="RefSeq" id="WP_307395424.1">
    <property type="nucleotide sequence ID" value="NZ_BAAADK010000003.1"/>
</dbReference>
<evidence type="ECO:0000313" key="9">
    <source>
        <dbReference type="EMBL" id="MDQ0166875.1"/>
    </source>
</evidence>
<evidence type="ECO:0000256" key="2">
    <source>
        <dbReference type="ARBA" id="ARBA00022679"/>
    </source>
</evidence>
<feature type="domain" description="Gcp-like" evidence="8">
    <location>
        <begin position="87"/>
        <end position="315"/>
    </location>
</feature>
<evidence type="ECO:0000256" key="3">
    <source>
        <dbReference type="ARBA" id="ARBA00022694"/>
    </source>
</evidence>
<dbReference type="Pfam" id="PF00814">
    <property type="entry name" value="TsaD"/>
    <property type="match status" value="1"/>
</dbReference>
<keyword evidence="2 9" id="KW-0808">Transferase</keyword>
<dbReference type="SUPFAM" id="SSF53067">
    <property type="entry name" value="Actin-like ATPase domain"/>
    <property type="match status" value="1"/>
</dbReference>
<comment type="catalytic activity">
    <reaction evidence="7">
        <text>L-threonylcarbamoyladenylate + adenosine(37) in tRNA = N(6)-L-threonylcarbamoyladenosine(37) in tRNA + AMP + H(+)</text>
        <dbReference type="Rhea" id="RHEA:37059"/>
        <dbReference type="Rhea" id="RHEA-COMP:10162"/>
        <dbReference type="Rhea" id="RHEA-COMP:10163"/>
        <dbReference type="ChEBI" id="CHEBI:15378"/>
        <dbReference type="ChEBI" id="CHEBI:73682"/>
        <dbReference type="ChEBI" id="CHEBI:74411"/>
        <dbReference type="ChEBI" id="CHEBI:74418"/>
        <dbReference type="ChEBI" id="CHEBI:456215"/>
        <dbReference type="EC" id="2.3.1.234"/>
    </reaction>
</comment>
<dbReference type="Gene3D" id="3.30.420.40">
    <property type="match status" value="2"/>
</dbReference>
<dbReference type="EMBL" id="JAUSTY010000011">
    <property type="protein sequence ID" value="MDQ0166875.1"/>
    <property type="molecule type" value="Genomic_DNA"/>
</dbReference>
<keyword evidence="10" id="KW-1185">Reference proteome</keyword>
<evidence type="ECO:0000256" key="6">
    <source>
        <dbReference type="ARBA" id="ARBA00023315"/>
    </source>
</evidence>